<evidence type="ECO:0000256" key="3">
    <source>
        <dbReference type="ARBA" id="ARBA00023163"/>
    </source>
</evidence>
<dbReference type="PANTHER" id="PTHR40661:SF3">
    <property type="entry name" value="FELS-1 PROPHAGE TRANSCRIPTIONAL REGULATOR"/>
    <property type="match status" value="1"/>
</dbReference>
<reference evidence="5 6" key="2">
    <citation type="submission" date="2013-04" db="EMBL/GenBank/DDBJ databases">
        <title>The Genome Sequence of Bilophila wadsworthia 3_1_6.</title>
        <authorList>
            <consortium name="The Broad Institute Genomics Platform"/>
            <person name="Earl A."/>
            <person name="Ward D."/>
            <person name="Feldgarden M."/>
            <person name="Gevers D."/>
            <person name="Sibley C."/>
            <person name="Strauss J."/>
            <person name="Allen-Vercoe E."/>
            <person name="Walker B."/>
            <person name="Young S."/>
            <person name="Zeng Q."/>
            <person name="Gargeya S."/>
            <person name="Fitzgerald M."/>
            <person name="Haas B."/>
            <person name="Abouelleil A."/>
            <person name="Allen A.W."/>
            <person name="Alvarado L."/>
            <person name="Arachchi H.M."/>
            <person name="Berlin A.M."/>
            <person name="Chapman S.B."/>
            <person name="Gainer-Dewar J."/>
            <person name="Goldberg J."/>
            <person name="Griggs A."/>
            <person name="Gujja S."/>
            <person name="Hansen M."/>
            <person name="Howarth C."/>
            <person name="Imamovic A."/>
            <person name="Ireland A."/>
            <person name="Larimer J."/>
            <person name="McCowan C."/>
            <person name="Murphy C."/>
            <person name="Pearson M."/>
            <person name="Poon T.W."/>
            <person name="Priest M."/>
            <person name="Roberts A."/>
            <person name="Saif S."/>
            <person name="Shea T."/>
            <person name="Sisk P."/>
            <person name="Sykes S."/>
            <person name="Wortman J."/>
            <person name="Nusbaum C."/>
            <person name="Birren B."/>
        </authorList>
    </citation>
    <scope>NUCLEOTIDE SEQUENCE [LARGE SCALE GENOMIC DNA]</scope>
    <source>
        <strain evidence="5 6">3_1_6</strain>
    </source>
</reference>
<evidence type="ECO:0000256" key="2">
    <source>
        <dbReference type="ARBA" id="ARBA00023125"/>
    </source>
</evidence>
<protein>
    <recommendedName>
        <fullName evidence="4">Peptidase S24/S26A/S26B/S26C domain-containing protein</fullName>
    </recommendedName>
</protein>
<keyword evidence="3" id="KW-0804">Transcription</keyword>
<dbReference type="SUPFAM" id="SSF51306">
    <property type="entry name" value="LexA/Signal peptidase"/>
    <property type="match status" value="1"/>
</dbReference>
<dbReference type="HOGENOM" id="CLU_066192_1_2_7"/>
<dbReference type="EMBL" id="ADCP02000001">
    <property type="protein sequence ID" value="EFV44316.2"/>
    <property type="molecule type" value="Genomic_DNA"/>
</dbReference>
<keyword evidence="1" id="KW-0805">Transcription regulation</keyword>
<dbReference type="STRING" id="563192.HMPREF0179_01870"/>
<evidence type="ECO:0000313" key="5">
    <source>
        <dbReference type="EMBL" id="EFV44316.2"/>
    </source>
</evidence>
<organism evidence="5 6">
    <name type="scientific">Bilophila wadsworthia (strain 3_1_6)</name>
    <dbReference type="NCBI Taxonomy" id="563192"/>
    <lineage>
        <taxon>Bacteria</taxon>
        <taxon>Pseudomonadati</taxon>
        <taxon>Thermodesulfobacteriota</taxon>
        <taxon>Desulfovibrionia</taxon>
        <taxon>Desulfovibrionales</taxon>
        <taxon>Desulfovibrionaceae</taxon>
        <taxon>Bilophila</taxon>
    </lineage>
</organism>
<reference evidence="5 6" key="1">
    <citation type="submission" date="2010-10" db="EMBL/GenBank/DDBJ databases">
        <authorList>
            <consortium name="The Broad Institute Genome Sequencing Platform"/>
            <person name="Ward D."/>
            <person name="Earl A."/>
            <person name="Feldgarden M."/>
            <person name="Young S.K."/>
            <person name="Gargeya S."/>
            <person name="Zeng Q."/>
            <person name="Alvarado L."/>
            <person name="Berlin A."/>
            <person name="Bochicchio J."/>
            <person name="Chapman S.B."/>
            <person name="Chen Z."/>
            <person name="Freedman E."/>
            <person name="Gellesch M."/>
            <person name="Goldberg J."/>
            <person name="Griggs A."/>
            <person name="Gujja S."/>
            <person name="Heilman E."/>
            <person name="Heiman D."/>
            <person name="Howarth C."/>
            <person name="Mehta T."/>
            <person name="Neiman D."/>
            <person name="Pearson M."/>
            <person name="Roberts A."/>
            <person name="Saif S."/>
            <person name="Shea T."/>
            <person name="Shenoy N."/>
            <person name="Sisk P."/>
            <person name="Stolte C."/>
            <person name="Sykes S."/>
            <person name="White J."/>
            <person name="Yandava C."/>
            <person name="Allen-Vercoe E."/>
            <person name="Sibley C."/>
            <person name="Ambrose C.E."/>
            <person name="Strauss J."/>
            <person name="Daigneault M."/>
            <person name="Haas B."/>
            <person name="Nusbaum C."/>
            <person name="Birren B."/>
        </authorList>
    </citation>
    <scope>NUCLEOTIDE SEQUENCE [LARGE SCALE GENOMIC DNA]</scope>
    <source>
        <strain evidence="5 6">3_1_6</strain>
    </source>
</reference>
<keyword evidence="6" id="KW-1185">Reference proteome</keyword>
<dbReference type="GO" id="GO:0003677">
    <property type="term" value="F:DNA binding"/>
    <property type="evidence" value="ECO:0007669"/>
    <property type="project" value="UniProtKB-KW"/>
</dbReference>
<dbReference type="Gene3D" id="2.10.109.10">
    <property type="entry name" value="Umud Fragment, subunit A"/>
    <property type="match status" value="1"/>
</dbReference>
<sequence length="230" mass="25692">MKINGNKKMPHGNLPIYEKTCYGSGMKTDYEKAIEWLNKKAEKAGGITNLGKTVGAPASTFFRVLKGGSPPGADKLLDWISQLGGKIVFPDERMEGYTLIPKVVAQAGAGSSLITSDEVLGMYAFRDDFLRRVGVHTKESVMLDVIGHSMEPMIRHKDTILVDQSVKELRDGDIFLVGFGEELLVKRVQRTPRGWLLKSENRDFSDIVVEGPDLETFRVYGRVRWFGRVV</sequence>
<evidence type="ECO:0000256" key="1">
    <source>
        <dbReference type="ARBA" id="ARBA00023015"/>
    </source>
</evidence>
<dbReference type="InterPro" id="IPR039418">
    <property type="entry name" value="LexA-like"/>
</dbReference>
<feature type="domain" description="Peptidase S24/S26A/S26B/S26C" evidence="4">
    <location>
        <begin position="103"/>
        <end position="223"/>
    </location>
</feature>
<dbReference type="InterPro" id="IPR036286">
    <property type="entry name" value="LexA/Signal_pep-like_sf"/>
</dbReference>
<comment type="caution">
    <text evidence="5">The sequence shown here is derived from an EMBL/GenBank/DDBJ whole genome shotgun (WGS) entry which is preliminary data.</text>
</comment>
<dbReference type="CDD" id="cd06529">
    <property type="entry name" value="S24_LexA-like"/>
    <property type="match status" value="1"/>
</dbReference>
<keyword evidence="2" id="KW-0238">DNA-binding</keyword>
<dbReference type="Pfam" id="PF00717">
    <property type="entry name" value="Peptidase_S24"/>
    <property type="match status" value="1"/>
</dbReference>
<proteinExistence type="predicted"/>
<name>E5Y6Q7_BILW3</name>
<accession>E5Y6Q7</accession>
<dbReference type="AlphaFoldDB" id="E5Y6Q7"/>
<dbReference type="InterPro" id="IPR015927">
    <property type="entry name" value="Peptidase_S24_S26A/B/C"/>
</dbReference>
<dbReference type="Proteomes" id="UP000006034">
    <property type="component" value="Unassembled WGS sequence"/>
</dbReference>
<dbReference type="eggNOG" id="COG2932">
    <property type="taxonomic scope" value="Bacteria"/>
</dbReference>
<dbReference type="PANTHER" id="PTHR40661">
    <property type="match status" value="1"/>
</dbReference>
<evidence type="ECO:0000259" key="4">
    <source>
        <dbReference type="Pfam" id="PF00717"/>
    </source>
</evidence>
<gene>
    <name evidence="5" type="ORF">HMPREF0179_01870</name>
</gene>
<evidence type="ECO:0000313" key="6">
    <source>
        <dbReference type="Proteomes" id="UP000006034"/>
    </source>
</evidence>